<keyword evidence="4" id="KW-0804">Transcription</keyword>
<sequence>MELDLEQMRSVVVLAEHRNFGRAAAALFISQPALTKQIRKIEETLGGTLFIRKPRQLTLTRAGEVFVERARALLLDAKNAVDVSRSAIRGEAGLLRIGFGLPSMATGLPDLIQKFRRRFPLVQISLREMSTPPQLTALASGALDVGFVRLPIQDERIRSVPLFGDRLMIVASVHCSKKSGHGLRQFAMQPFIVVSRSASASLHDHVMRTCNAAGFSPQIVQEAAELFTVLNFVRAGAGVALVPNSCRVMNVPEIRFLNTGIASASWKVGIAYHKSRDMDPAIRNFVSMARESAKGSA</sequence>
<keyword evidence="2" id="KW-0805">Transcription regulation</keyword>
<evidence type="ECO:0000256" key="2">
    <source>
        <dbReference type="ARBA" id="ARBA00023015"/>
    </source>
</evidence>
<dbReference type="GO" id="GO:0032993">
    <property type="term" value="C:protein-DNA complex"/>
    <property type="evidence" value="ECO:0007669"/>
    <property type="project" value="TreeGrafter"/>
</dbReference>
<keyword evidence="3" id="KW-0238">DNA-binding</keyword>
<dbReference type="SUPFAM" id="SSF53850">
    <property type="entry name" value="Periplasmic binding protein-like II"/>
    <property type="match status" value="1"/>
</dbReference>
<evidence type="ECO:0000313" key="7">
    <source>
        <dbReference type="Proteomes" id="UP001059380"/>
    </source>
</evidence>
<dbReference type="SUPFAM" id="SSF46785">
    <property type="entry name" value="Winged helix' DNA-binding domain"/>
    <property type="match status" value="1"/>
</dbReference>
<dbReference type="Pfam" id="PF00126">
    <property type="entry name" value="HTH_1"/>
    <property type="match status" value="1"/>
</dbReference>
<evidence type="ECO:0000256" key="4">
    <source>
        <dbReference type="ARBA" id="ARBA00023163"/>
    </source>
</evidence>
<evidence type="ECO:0000259" key="5">
    <source>
        <dbReference type="PROSITE" id="PS50931"/>
    </source>
</evidence>
<protein>
    <submittedName>
        <fullName evidence="6">LysR substrate-binding domain-containing protein</fullName>
    </submittedName>
</protein>
<evidence type="ECO:0000256" key="3">
    <source>
        <dbReference type="ARBA" id="ARBA00023125"/>
    </source>
</evidence>
<dbReference type="KEGG" id="orp:MOP44_21455"/>
<reference evidence="6" key="1">
    <citation type="submission" date="2021-04" db="EMBL/GenBank/DDBJ databases">
        <title>Phylogenetic analysis of Acidobacteriaceae.</title>
        <authorList>
            <person name="Qiu L."/>
            <person name="Zhang Q."/>
        </authorList>
    </citation>
    <scope>NUCLEOTIDE SEQUENCE</scope>
    <source>
        <strain evidence="6">DSM 25168</strain>
    </source>
</reference>
<name>A0A9J7BJP5_9BACT</name>
<dbReference type="InterPro" id="IPR000847">
    <property type="entry name" value="LysR_HTH_N"/>
</dbReference>
<dbReference type="PANTHER" id="PTHR30346">
    <property type="entry name" value="TRANSCRIPTIONAL DUAL REGULATOR HCAR-RELATED"/>
    <property type="match status" value="1"/>
</dbReference>
<dbReference type="InterPro" id="IPR036388">
    <property type="entry name" value="WH-like_DNA-bd_sf"/>
</dbReference>
<comment type="similarity">
    <text evidence="1">Belongs to the LysR transcriptional regulatory family.</text>
</comment>
<dbReference type="RefSeq" id="WP_260792458.1">
    <property type="nucleotide sequence ID" value="NZ_CP093313.1"/>
</dbReference>
<dbReference type="CDD" id="cd08414">
    <property type="entry name" value="PBP2_LTTR_aromatics_like"/>
    <property type="match status" value="1"/>
</dbReference>
<dbReference type="PANTHER" id="PTHR30346:SF28">
    <property type="entry name" value="HTH-TYPE TRANSCRIPTIONAL REGULATOR CYNR"/>
    <property type="match status" value="1"/>
</dbReference>
<dbReference type="Gene3D" id="1.10.10.10">
    <property type="entry name" value="Winged helix-like DNA-binding domain superfamily/Winged helix DNA-binding domain"/>
    <property type="match status" value="1"/>
</dbReference>
<dbReference type="InterPro" id="IPR005119">
    <property type="entry name" value="LysR_subst-bd"/>
</dbReference>
<dbReference type="AlphaFoldDB" id="A0A9J7BJP5"/>
<dbReference type="EMBL" id="CP093313">
    <property type="protein sequence ID" value="UWZ83124.1"/>
    <property type="molecule type" value="Genomic_DNA"/>
</dbReference>
<gene>
    <name evidence="6" type="ORF">MOP44_21455</name>
</gene>
<keyword evidence="7" id="KW-1185">Reference proteome</keyword>
<dbReference type="Pfam" id="PF03466">
    <property type="entry name" value="LysR_substrate"/>
    <property type="match status" value="1"/>
</dbReference>
<dbReference type="Gene3D" id="3.40.190.10">
    <property type="entry name" value="Periplasmic binding protein-like II"/>
    <property type="match status" value="2"/>
</dbReference>
<evidence type="ECO:0000313" key="6">
    <source>
        <dbReference type="EMBL" id="UWZ83124.1"/>
    </source>
</evidence>
<evidence type="ECO:0000256" key="1">
    <source>
        <dbReference type="ARBA" id="ARBA00009437"/>
    </source>
</evidence>
<accession>A0A9J7BJP5</accession>
<dbReference type="PRINTS" id="PR00039">
    <property type="entry name" value="HTHLYSR"/>
</dbReference>
<feature type="domain" description="HTH lysR-type" evidence="5">
    <location>
        <begin position="3"/>
        <end position="60"/>
    </location>
</feature>
<dbReference type="GO" id="GO:0003677">
    <property type="term" value="F:DNA binding"/>
    <property type="evidence" value="ECO:0007669"/>
    <property type="project" value="UniProtKB-KW"/>
</dbReference>
<dbReference type="InterPro" id="IPR036390">
    <property type="entry name" value="WH_DNA-bd_sf"/>
</dbReference>
<dbReference type="PROSITE" id="PS50931">
    <property type="entry name" value="HTH_LYSR"/>
    <property type="match status" value="1"/>
</dbReference>
<dbReference type="Proteomes" id="UP001059380">
    <property type="component" value="Chromosome"/>
</dbReference>
<dbReference type="GO" id="GO:0003700">
    <property type="term" value="F:DNA-binding transcription factor activity"/>
    <property type="evidence" value="ECO:0007669"/>
    <property type="project" value="InterPro"/>
</dbReference>
<dbReference type="FunFam" id="1.10.10.10:FF:000001">
    <property type="entry name" value="LysR family transcriptional regulator"/>
    <property type="match status" value="1"/>
</dbReference>
<proteinExistence type="inferred from homology"/>
<organism evidence="6 7">
    <name type="scientific">Occallatibacter riparius</name>
    <dbReference type="NCBI Taxonomy" id="1002689"/>
    <lineage>
        <taxon>Bacteria</taxon>
        <taxon>Pseudomonadati</taxon>
        <taxon>Acidobacteriota</taxon>
        <taxon>Terriglobia</taxon>
        <taxon>Terriglobales</taxon>
        <taxon>Acidobacteriaceae</taxon>
        <taxon>Occallatibacter</taxon>
    </lineage>
</organism>